<sequence length="293" mass="33231">MGKINYSIVDVFSQGKYTGNQLVVFKNAENISGSKMQQIAKEINYSETTFILSDTKKDNGYDVRIFTPNEEVPFAGHPTLGTAYIIQNEIVRERTEKLFLNFKAGQIPVTFDNQEQILCMEQNKPTFGRILDSNMVSDVLNINKEYIDDQFPIQEVSTGLPVIIVPLKTLEAIKKVRINKEKYFELIEDIDAKAILVFSPETYNSDNDLNVRDFADYFGIPEDAATGSANGCLASYLVKYRYFEKGEINIRVEQGYEIKRPSLLFLNASDEYGEITVCVGGKVEKIAQGEWFL</sequence>
<organism evidence="2 3">
    <name type="scientific">Mesobacillus campisalis</name>
    <dbReference type="NCBI Taxonomy" id="1408103"/>
    <lineage>
        <taxon>Bacteria</taxon>
        <taxon>Bacillati</taxon>
        <taxon>Bacillota</taxon>
        <taxon>Bacilli</taxon>
        <taxon>Bacillales</taxon>
        <taxon>Bacillaceae</taxon>
        <taxon>Mesobacillus</taxon>
    </lineage>
</organism>
<protein>
    <submittedName>
        <fullName evidence="2">Phenazine biosynthesis protein</fullName>
    </submittedName>
</protein>
<dbReference type="PANTHER" id="PTHR13774:SF32">
    <property type="entry name" value="ANTISENSE-ENHANCING SEQUENCE 1"/>
    <property type="match status" value="1"/>
</dbReference>
<dbReference type="EMBL" id="LAYY01000009">
    <property type="protein sequence ID" value="KKK38091.1"/>
    <property type="molecule type" value="Genomic_DNA"/>
</dbReference>
<dbReference type="PATRIC" id="fig|1408103.3.peg.2180"/>
<evidence type="ECO:0000313" key="3">
    <source>
        <dbReference type="Proteomes" id="UP000034166"/>
    </source>
</evidence>
<dbReference type="Pfam" id="PF02567">
    <property type="entry name" value="PhzC-PhzF"/>
    <property type="match status" value="1"/>
</dbReference>
<proteinExistence type="predicted"/>
<dbReference type="NCBIfam" id="TIGR00654">
    <property type="entry name" value="PhzF_family"/>
    <property type="match status" value="1"/>
</dbReference>
<dbReference type="PIRSF" id="PIRSF016184">
    <property type="entry name" value="PhzC_PhzF"/>
    <property type="match status" value="1"/>
</dbReference>
<gene>
    <name evidence="2" type="ORF">WQ57_09705</name>
</gene>
<dbReference type="Proteomes" id="UP000034166">
    <property type="component" value="Unassembled WGS sequence"/>
</dbReference>
<dbReference type="OrthoDB" id="9788221at2"/>
<dbReference type="Gene3D" id="3.10.310.10">
    <property type="entry name" value="Diaminopimelate Epimerase, Chain A, domain 1"/>
    <property type="match status" value="2"/>
</dbReference>
<dbReference type="GO" id="GO:0016853">
    <property type="term" value="F:isomerase activity"/>
    <property type="evidence" value="ECO:0007669"/>
    <property type="project" value="TreeGrafter"/>
</dbReference>
<evidence type="ECO:0000256" key="1">
    <source>
        <dbReference type="PIRSR" id="PIRSR016184-1"/>
    </source>
</evidence>
<evidence type="ECO:0000313" key="2">
    <source>
        <dbReference type="EMBL" id="KKK38091.1"/>
    </source>
</evidence>
<dbReference type="PANTHER" id="PTHR13774">
    <property type="entry name" value="PHENAZINE BIOSYNTHESIS PROTEIN"/>
    <property type="match status" value="1"/>
</dbReference>
<dbReference type="GO" id="GO:0005737">
    <property type="term" value="C:cytoplasm"/>
    <property type="evidence" value="ECO:0007669"/>
    <property type="project" value="TreeGrafter"/>
</dbReference>
<dbReference type="SUPFAM" id="SSF54506">
    <property type="entry name" value="Diaminopimelate epimerase-like"/>
    <property type="match status" value="1"/>
</dbReference>
<name>A0A0M2SWJ6_9BACI</name>
<dbReference type="AlphaFoldDB" id="A0A0M2SWJ6"/>
<accession>A0A0M2SWJ6</accession>
<dbReference type="RefSeq" id="WP_046523566.1">
    <property type="nucleotide sequence ID" value="NZ_LAYY01000009.1"/>
</dbReference>
<keyword evidence="3" id="KW-1185">Reference proteome</keyword>
<reference evidence="2 3" key="1">
    <citation type="submission" date="2015-04" db="EMBL/GenBank/DDBJ databases">
        <title>Taxonomic description and genome sequence of Bacillus campisalis sp. nov., a novel member of the genus Bacillus isolated from solar saltern.</title>
        <authorList>
            <person name="Mathan Kumar R."/>
            <person name="Kaur G."/>
            <person name="Kumar A."/>
            <person name="Singh N.K."/>
            <person name="Kaur N."/>
            <person name="Kumar N."/>
            <person name="Mayilraj S."/>
        </authorList>
    </citation>
    <scope>NUCLEOTIDE SEQUENCE [LARGE SCALE GENOMIC DNA]</scope>
    <source>
        <strain evidence="2 3">SA2-6</strain>
    </source>
</reference>
<dbReference type="InterPro" id="IPR003719">
    <property type="entry name" value="Phenazine_PhzF-like"/>
</dbReference>
<comment type="caution">
    <text evidence="2">The sequence shown here is derived from an EMBL/GenBank/DDBJ whole genome shotgun (WGS) entry which is preliminary data.</text>
</comment>
<feature type="active site" evidence="1">
    <location>
        <position position="47"/>
    </location>
</feature>